<dbReference type="InterPro" id="IPR020846">
    <property type="entry name" value="MFS_dom"/>
</dbReference>
<dbReference type="GO" id="GO:0016020">
    <property type="term" value="C:membrane"/>
    <property type="evidence" value="ECO:0007669"/>
    <property type="project" value="UniProtKB-SubCell"/>
</dbReference>
<keyword evidence="2" id="KW-0472">Membrane</keyword>
<evidence type="ECO:0000256" key="2">
    <source>
        <dbReference type="SAM" id="Phobius"/>
    </source>
</evidence>
<feature type="transmembrane region" description="Helical" evidence="2">
    <location>
        <begin position="328"/>
        <end position="348"/>
    </location>
</feature>
<evidence type="ECO:0000256" key="1">
    <source>
        <dbReference type="ARBA" id="ARBA00004141"/>
    </source>
</evidence>
<dbReference type="InterPro" id="IPR011701">
    <property type="entry name" value="MFS"/>
</dbReference>
<protein>
    <recommendedName>
        <fullName evidence="3">Major facilitator superfamily (MFS) profile domain-containing protein</fullName>
    </recommendedName>
</protein>
<keyword evidence="2" id="KW-1133">Transmembrane helix</keyword>
<feature type="transmembrane region" description="Helical" evidence="2">
    <location>
        <begin position="277"/>
        <end position="295"/>
    </location>
</feature>
<feature type="transmembrane region" description="Helical" evidence="2">
    <location>
        <begin position="46"/>
        <end position="66"/>
    </location>
</feature>
<sequence length="448" mass="48009">MPTTATLAVCGSFLLHFVGLGILYSSGLFVLPLSYAYDTQRQQASLVSSMFTGSMLLTSLSAGRVFDTFYKRQSQNPSNNDLDSIPMFPPIMLGGVLTAVGLFSLSYTNNVVSGIFASFFVGAGASLFAIPSITVVQSWFDKSSRATATGFAMAGSGLGNFAYAIFISRLLEYYDEEDCEGRGDCEGWRKALRIEAIVSLALVLLGSCLIKRKRVVNSTSSDPDVHSEDLLTFKQAVMTRPLLTVIGFKSVFAFAYLNFFVHIVAYCEGIGLSTEDSALALSLIGCASIAGRVIIGMMADKFGTTNTLISSMVVLIACVLIWTHVESLAGLLVLSCCYGFFAGGFPSLPPSIIAEYYGKVAGSSLFQVIGVNFFLETPGATIGPSLVGYMFDVSGTYESGSYLTAGFMIVGVLVLATIPKVEDWDEKMKSKSEAEARRMTKSGDNTIL</sequence>
<feature type="transmembrane region" description="Helical" evidence="2">
    <location>
        <begin position="402"/>
        <end position="421"/>
    </location>
</feature>
<evidence type="ECO:0000313" key="4">
    <source>
        <dbReference type="EMBL" id="GMH95599.1"/>
    </source>
</evidence>
<feature type="transmembrane region" description="Helical" evidence="2">
    <location>
        <begin position="148"/>
        <end position="171"/>
    </location>
</feature>
<dbReference type="PANTHER" id="PTHR11360:SF284">
    <property type="entry name" value="EG:103B4.3 PROTEIN-RELATED"/>
    <property type="match status" value="1"/>
</dbReference>
<keyword evidence="2" id="KW-0812">Transmembrane</keyword>
<evidence type="ECO:0000259" key="3">
    <source>
        <dbReference type="PROSITE" id="PS50850"/>
    </source>
</evidence>
<name>A0A9W7EWY3_9STRA</name>
<dbReference type="SUPFAM" id="SSF103473">
    <property type="entry name" value="MFS general substrate transporter"/>
    <property type="match status" value="1"/>
</dbReference>
<dbReference type="PANTHER" id="PTHR11360">
    <property type="entry name" value="MONOCARBOXYLATE TRANSPORTER"/>
    <property type="match status" value="1"/>
</dbReference>
<feature type="domain" description="Major facilitator superfamily (MFS) profile" evidence="3">
    <location>
        <begin position="5"/>
        <end position="423"/>
    </location>
</feature>
<dbReference type="Proteomes" id="UP001165160">
    <property type="component" value="Unassembled WGS sequence"/>
</dbReference>
<feature type="transmembrane region" description="Helical" evidence="2">
    <location>
        <begin position="111"/>
        <end position="136"/>
    </location>
</feature>
<reference evidence="5" key="1">
    <citation type="journal article" date="2023" name="Commun. Biol.">
        <title>Genome analysis of Parmales, the sister group of diatoms, reveals the evolutionary specialization of diatoms from phago-mixotrophs to photoautotrophs.</title>
        <authorList>
            <person name="Ban H."/>
            <person name="Sato S."/>
            <person name="Yoshikawa S."/>
            <person name="Yamada K."/>
            <person name="Nakamura Y."/>
            <person name="Ichinomiya M."/>
            <person name="Sato N."/>
            <person name="Blanc-Mathieu R."/>
            <person name="Endo H."/>
            <person name="Kuwata A."/>
            <person name="Ogata H."/>
        </authorList>
    </citation>
    <scope>NUCLEOTIDE SEQUENCE [LARGE SCALE GENOMIC DNA]</scope>
    <source>
        <strain evidence="5">NIES 3699</strain>
    </source>
</reference>
<dbReference type="Gene3D" id="1.20.1250.20">
    <property type="entry name" value="MFS general substrate transporter like domains"/>
    <property type="match status" value="2"/>
</dbReference>
<feature type="transmembrane region" description="Helical" evidence="2">
    <location>
        <begin position="87"/>
        <end position="105"/>
    </location>
</feature>
<feature type="transmembrane region" description="Helical" evidence="2">
    <location>
        <begin position="242"/>
        <end position="265"/>
    </location>
</feature>
<accession>A0A9W7EWY3</accession>
<dbReference type="InterPro" id="IPR036259">
    <property type="entry name" value="MFS_trans_sf"/>
</dbReference>
<feature type="transmembrane region" description="Helical" evidence="2">
    <location>
        <begin position="360"/>
        <end position="382"/>
    </location>
</feature>
<dbReference type="PROSITE" id="PS50850">
    <property type="entry name" value="MFS"/>
    <property type="match status" value="1"/>
</dbReference>
<keyword evidence="5" id="KW-1185">Reference proteome</keyword>
<dbReference type="AlphaFoldDB" id="A0A9W7EWY3"/>
<feature type="transmembrane region" description="Helical" evidence="2">
    <location>
        <begin position="302"/>
        <end position="322"/>
    </location>
</feature>
<evidence type="ECO:0000313" key="5">
    <source>
        <dbReference type="Proteomes" id="UP001165160"/>
    </source>
</evidence>
<proteinExistence type="predicted"/>
<organism evidence="4 5">
    <name type="scientific">Triparma verrucosa</name>
    <dbReference type="NCBI Taxonomy" id="1606542"/>
    <lineage>
        <taxon>Eukaryota</taxon>
        <taxon>Sar</taxon>
        <taxon>Stramenopiles</taxon>
        <taxon>Ochrophyta</taxon>
        <taxon>Bolidophyceae</taxon>
        <taxon>Parmales</taxon>
        <taxon>Triparmaceae</taxon>
        <taxon>Triparma</taxon>
    </lineage>
</organism>
<comment type="subcellular location">
    <subcellularLocation>
        <location evidence="1">Membrane</location>
        <topology evidence="1">Multi-pass membrane protein</topology>
    </subcellularLocation>
</comment>
<dbReference type="EMBL" id="BRXX01000171">
    <property type="protein sequence ID" value="GMH95599.1"/>
    <property type="molecule type" value="Genomic_DNA"/>
</dbReference>
<comment type="caution">
    <text evidence="4">The sequence shown here is derived from an EMBL/GenBank/DDBJ whole genome shotgun (WGS) entry which is preliminary data.</text>
</comment>
<dbReference type="InterPro" id="IPR050327">
    <property type="entry name" value="Proton-linked_MCT"/>
</dbReference>
<dbReference type="GO" id="GO:0022857">
    <property type="term" value="F:transmembrane transporter activity"/>
    <property type="evidence" value="ECO:0007669"/>
    <property type="project" value="InterPro"/>
</dbReference>
<gene>
    <name evidence="4" type="ORF">TrVE_jg13860</name>
</gene>
<dbReference type="Pfam" id="PF07690">
    <property type="entry name" value="MFS_1"/>
    <property type="match status" value="1"/>
</dbReference>